<evidence type="ECO:0000256" key="8">
    <source>
        <dbReference type="HAMAP-Rule" id="MF_00265"/>
    </source>
</evidence>
<dbReference type="AlphaFoldDB" id="A0A4R3UMY4"/>
<name>A0A4R3UMY4_ROSSA</name>
<feature type="domain" description="PIN" evidence="9">
    <location>
        <begin position="4"/>
        <end position="124"/>
    </location>
</feature>
<dbReference type="GO" id="GO:0000287">
    <property type="term" value="F:magnesium ion binding"/>
    <property type="evidence" value="ECO:0007669"/>
    <property type="project" value="UniProtKB-UniRule"/>
</dbReference>
<dbReference type="PANTHER" id="PTHR33653:SF1">
    <property type="entry name" value="RIBONUCLEASE VAPC2"/>
    <property type="match status" value="1"/>
</dbReference>
<keyword evidence="2 8" id="KW-1277">Toxin-antitoxin system</keyword>
<comment type="cofactor">
    <cofactor evidence="1 8">
        <name>Mg(2+)</name>
        <dbReference type="ChEBI" id="CHEBI:18420"/>
    </cofactor>
</comment>
<dbReference type="InterPro" id="IPR022907">
    <property type="entry name" value="VapC_family"/>
</dbReference>
<accession>A0A4R3UMY4</accession>
<evidence type="ECO:0000256" key="7">
    <source>
        <dbReference type="ARBA" id="ARBA00038093"/>
    </source>
</evidence>
<evidence type="ECO:0000313" key="11">
    <source>
        <dbReference type="Proteomes" id="UP000295110"/>
    </source>
</evidence>
<comment type="caution">
    <text evidence="10">The sequence shown here is derived from an EMBL/GenBank/DDBJ whole genome shotgun (WGS) entry which is preliminary data.</text>
</comment>
<evidence type="ECO:0000256" key="4">
    <source>
        <dbReference type="ARBA" id="ARBA00022723"/>
    </source>
</evidence>
<dbReference type="GO" id="GO:0004519">
    <property type="term" value="F:endonuclease activity"/>
    <property type="evidence" value="ECO:0007669"/>
    <property type="project" value="UniProtKB-KW"/>
</dbReference>
<dbReference type="EC" id="3.1.-.-" evidence="8"/>
<evidence type="ECO:0000256" key="2">
    <source>
        <dbReference type="ARBA" id="ARBA00022649"/>
    </source>
</evidence>
<keyword evidence="5 8" id="KW-0378">Hydrolase</keyword>
<dbReference type="InterPro" id="IPR050556">
    <property type="entry name" value="Type_II_TA_system_RNase"/>
</dbReference>
<keyword evidence="6 8" id="KW-0460">Magnesium</keyword>
<reference evidence="10 11" key="1">
    <citation type="submission" date="2019-03" db="EMBL/GenBank/DDBJ databases">
        <title>Genomic Encyclopedia of Type Strains, Phase IV (KMG-IV): sequencing the most valuable type-strain genomes for metagenomic binning, comparative biology and taxonomic classification.</title>
        <authorList>
            <person name="Goeker M."/>
        </authorList>
    </citation>
    <scope>NUCLEOTIDE SEQUENCE [LARGE SCALE GENOMIC DNA]</scope>
    <source>
        <strain evidence="10 11">DSM 654</strain>
    </source>
</reference>
<keyword evidence="8" id="KW-0800">Toxin</keyword>
<comment type="function">
    <text evidence="8">Toxic component of a toxin-antitoxin (TA) system. An RNase.</text>
</comment>
<dbReference type="Proteomes" id="UP000295110">
    <property type="component" value="Unassembled WGS sequence"/>
</dbReference>
<feature type="binding site" evidence="8">
    <location>
        <position position="7"/>
    </location>
    <ligand>
        <name>Mg(2+)</name>
        <dbReference type="ChEBI" id="CHEBI:18420"/>
    </ligand>
</feature>
<dbReference type="PANTHER" id="PTHR33653">
    <property type="entry name" value="RIBONUCLEASE VAPC2"/>
    <property type="match status" value="1"/>
</dbReference>
<dbReference type="InterPro" id="IPR002716">
    <property type="entry name" value="PIN_dom"/>
</dbReference>
<dbReference type="EMBL" id="SMBU01000020">
    <property type="protein sequence ID" value="TCU93056.1"/>
    <property type="molecule type" value="Genomic_DNA"/>
</dbReference>
<dbReference type="Pfam" id="PF01850">
    <property type="entry name" value="PIN"/>
    <property type="match status" value="1"/>
</dbReference>
<evidence type="ECO:0000256" key="6">
    <source>
        <dbReference type="ARBA" id="ARBA00022842"/>
    </source>
</evidence>
<dbReference type="GO" id="GO:0090729">
    <property type="term" value="F:toxin activity"/>
    <property type="evidence" value="ECO:0007669"/>
    <property type="project" value="UniProtKB-KW"/>
</dbReference>
<evidence type="ECO:0000256" key="5">
    <source>
        <dbReference type="ARBA" id="ARBA00022801"/>
    </source>
</evidence>
<dbReference type="OrthoDB" id="9796690at2"/>
<dbReference type="RefSeq" id="WP_132573573.1">
    <property type="nucleotide sequence ID" value="NZ_CBCSGL010000014.1"/>
</dbReference>
<gene>
    <name evidence="8" type="primary">vapC</name>
    <name evidence="10" type="ORF">EV671_102017</name>
</gene>
<organism evidence="10 11">
    <name type="scientific">Roseateles saccharophilus</name>
    <name type="common">Pseudomonas saccharophila</name>
    <dbReference type="NCBI Taxonomy" id="304"/>
    <lineage>
        <taxon>Bacteria</taxon>
        <taxon>Pseudomonadati</taxon>
        <taxon>Pseudomonadota</taxon>
        <taxon>Betaproteobacteria</taxon>
        <taxon>Burkholderiales</taxon>
        <taxon>Sphaerotilaceae</taxon>
        <taxon>Roseateles</taxon>
    </lineage>
</organism>
<sequence>MLRYLLDTNIVIYVLKRRPVEVLATFNAHASRMAISSITLAELMHGAEKSSRVSENLAAVEDFCSRLVVLPYGAKAAQHYGAIRANLEKLGQPIGVNDLHIAGHARSEGLVLVTNNMAEFERVPALEVENWVHPGE</sequence>
<feature type="binding site" evidence="8">
    <location>
        <position position="98"/>
    </location>
    <ligand>
        <name>Mg(2+)</name>
        <dbReference type="ChEBI" id="CHEBI:18420"/>
    </ligand>
</feature>
<keyword evidence="10" id="KW-0255">Endonuclease</keyword>
<keyword evidence="3 8" id="KW-0540">Nuclease</keyword>
<proteinExistence type="inferred from homology"/>
<evidence type="ECO:0000259" key="9">
    <source>
        <dbReference type="Pfam" id="PF01850"/>
    </source>
</evidence>
<dbReference type="InterPro" id="IPR029060">
    <property type="entry name" value="PIN-like_dom_sf"/>
</dbReference>
<dbReference type="Gene3D" id="3.40.50.1010">
    <property type="entry name" value="5'-nuclease"/>
    <property type="match status" value="1"/>
</dbReference>
<evidence type="ECO:0000313" key="10">
    <source>
        <dbReference type="EMBL" id="TCU93056.1"/>
    </source>
</evidence>
<dbReference type="SUPFAM" id="SSF88723">
    <property type="entry name" value="PIN domain-like"/>
    <property type="match status" value="1"/>
</dbReference>
<evidence type="ECO:0000256" key="3">
    <source>
        <dbReference type="ARBA" id="ARBA00022722"/>
    </source>
</evidence>
<comment type="similarity">
    <text evidence="7 8">Belongs to the PINc/VapC protein family.</text>
</comment>
<protein>
    <recommendedName>
        <fullName evidence="8">Ribonuclease VapC</fullName>
        <shortName evidence="8">RNase VapC</shortName>
        <ecNumber evidence="8">3.1.-.-</ecNumber>
    </recommendedName>
    <alternativeName>
        <fullName evidence="8">Toxin VapC</fullName>
    </alternativeName>
</protein>
<dbReference type="NCBIfam" id="NF010285">
    <property type="entry name" value="PRK13725.1"/>
    <property type="match status" value="1"/>
</dbReference>
<keyword evidence="11" id="KW-1185">Reference proteome</keyword>
<evidence type="ECO:0000256" key="1">
    <source>
        <dbReference type="ARBA" id="ARBA00001946"/>
    </source>
</evidence>
<dbReference type="HAMAP" id="MF_00265">
    <property type="entry name" value="VapC_Nob1"/>
    <property type="match status" value="1"/>
</dbReference>
<keyword evidence="4 8" id="KW-0479">Metal-binding</keyword>
<dbReference type="CDD" id="cd09881">
    <property type="entry name" value="PIN_VapC4-5_FitB-like"/>
    <property type="match status" value="1"/>
</dbReference>
<dbReference type="GO" id="GO:0016787">
    <property type="term" value="F:hydrolase activity"/>
    <property type="evidence" value="ECO:0007669"/>
    <property type="project" value="UniProtKB-KW"/>
</dbReference>
<dbReference type="GO" id="GO:0004540">
    <property type="term" value="F:RNA nuclease activity"/>
    <property type="evidence" value="ECO:0007669"/>
    <property type="project" value="InterPro"/>
</dbReference>